<dbReference type="InterPro" id="IPR027417">
    <property type="entry name" value="P-loop_NTPase"/>
</dbReference>
<feature type="domain" description="AAA+ ATPase" evidence="2">
    <location>
        <begin position="452"/>
        <end position="577"/>
    </location>
</feature>
<accession>A0A165QS47</accession>
<dbReference type="Proteomes" id="UP000076761">
    <property type="component" value="Unassembled WGS sequence"/>
</dbReference>
<feature type="compositionally biased region" description="Acidic residues" evidence="1">
    <location>
        <begin position="45"/>
        <end position="56"/>
    </location>
</feature>
<dbReference type="OrthoDB" id="10042665at2759"/>
<reference evidence="3 4" key="1">
    <citation type="journal article" date="2016" name="Mol. Biol. Evol.">
        <title>Comparative Genomics of Early-Diverging Mushroom-Forming Fungi Provides Insights into the Origins of Lignocellulose Decay Capabilities.</title>
        <authorList>
            <person name="Nagy L.G."/>
            <person name="Riley R."/>
            <person name="Tritt A."/>
            <person name="Adam C."/>
            <person name="Daum C."/>
            <person name="Floudas D."/>
            <person name="Sun H."/>
            <person name="Yadav J.S."/>
            <person name="Pangilinan J."/>
            <person name="Larsson K.H."/>
            <person name="Matsuura K."/>
            <person name="Barry K."/>
            <person name="Labutti K."/>
            <person name="Kuo R."/>
            <person name="Ohm R.A."/>
            <person name="Bhattacharya S.S."/>
            <person name="Shirouzu T."/>
            <person name="Yoshinaga Y."/>
            <person name="Martin F.M."/>
            <person name="Grigoriev I.V."/>
            <person name="Hibbett D.S."/>
        </authorList>
    </citation>
    <scope>NUCLEOTIDE SEQUENCE [LARGE SCALE GENOMIC DNA]</scope>
    <source>
        <strain evidence="3 4">HHB14362 ss-1</strain>
    </source>
</reference>
<dbReference type="InterPro" id="IPR003593">
    <property type="entry name" value="AAA+_ATPase"/>
</dbReference>
<dbReference type="CDD" id="cd19481">
    <property type="entry name" value="RecA-like_protease"/>
    <property type="match status" value="1"/>
</dbReference>
<protein>
    <submittedName>
        <fullName evidence="3">p-loop containing nucleoside triphosphate hydrolase protein</fullName>
    </submittedName>
</protein>
<feature type="region of interest" description="Disordered" evidence="1">
    <location>
        <begin position="39"/>
        <end position="61"/>
    </location>
</feature>
<evidence type="ECO:0000256" key="1">
    <source>
        <dbReference type="SAM" id="MobiDB-lite"/>
    </source>
</evidence>
<dbReference type="Pfam" id="PF22942">
    <property type="entry name" value="DUF7025"/>
    <property type="match status" value="1"/>
</dbReference>
<evidence type="ECO:0000313" key="4">
    <source>
        <dbReference type="Proteomes" id="UP000076761"/>
    </source>
</evidence>
<dbReference type="PANTHER" id="PTHR46411:SF3">
    <property type="entry name" value="AAA+ ATPASE DOMAIN-CONTAINING PROTEIN"/>
    <property type="match status" value="1"/>
</dbReference>
<organism evidence="3 4">
    <name type="scientific">Neolentinus lepideus HHB14362 ss-1</name>
    <dbReference type="NCBI Taxonomy" id="1314782"/>
    <lineage>
        <taxon>Eukaryota</taxon>
        <taxon>Fungi</taxon>
        <taxon>Dikarya</taxon>
        <taxon>Basidiomycota</taxon>
        <taxon>Agaricomycotina</taxon>
        <taxon>Agaricomycetes</taxon>
        <taxon>Gloeophyllales</taxon>
        <taxon>Gloeophyllaceae</taxon>
        <taxon>Neolentinus</taxon>
    </lineage>
</organism>
<evidence type="ECO:0000259" key="2">
    <source>
        <dbReference type="SMART" id="SM00382"/>
    </source>
</evidence>
<proteinExistence type="predicted"/>
<dbReference type="EMBL" id="KV425591">
    <property type="protein sequence ID" value="KZT22801.1"/>
    <property type="molecule type" value="Genomic_DNA"/>
</dbReference>
<keyword evidence="4" id="KW-1185">Reference proteome</keyword>
<dbReference type="PANTHER" id="PTHR46411">
    <property type="entry name" value="FAMILY ATPASE, PUTATIVE-RELATED"/>
    <property type="match status" value="1"/>
</dbReference>
<dbReference type="GO" id="GO:0016887">
    <property type="term" value="F:ATP hydrolysis activity"/>
    <property type="evidence" value="ECO:0007669"/>
    <property type="project" value="InterPro"/>
</dbReference>
<dbReference type="AlphaFoldDB" id="A0A165QS47"/>
<dbReference type="Gene3D" id="3.40.50.300">
    <property type="entry name" value="P-loop containing nucleotide triphosphate hydrolases"/>
    <property type="match status" value="1"/>
</dbReference>
<name>A0A165QS47_9AGAM</name>
<sequence length="668" mass="75502">MTRTGKELAFAVLAAALTSFAAPWAYQRSLTFLQHMKVSGRDGGSEDGSEDSDSDEVQPLSDKHYIQRDQIWSDESQEWLPFDPASVKRPSHPEEEDPQVYFYVNLRRESPHDKPTTVLSGFSDCLKHILRAVIGDGFFDVSPEYALKDFFPHLKILAKRLDSVDGKLIAKETLEDVLAFARSIGFDKKDTDGPIEFLNTILRHGEILLRYLEEEFKPTAERMALSLSFGQIEWSYLIYYFQPGEEYSTYDQDDPSKQIAFKLTSRSYEEGMFGPPYLAISGIAYEWDGWRYTTYHVRRRIEEYKGTMDLSGLTCKALTSELKDSLAERGKLYVSLAGVHYKTYLGERVMVDRRAYDDRDGYEADPDWVNPPFDLDLLHFLRPHVFGFNLVRKKWMPFAVELVAPVVFDENAWDHLVLDGNIKTLIKGLVDVTRNANSARKMVSDVISGKGGGLISVLHGPPGTGKTLTAEAVAEYLQRPLYMVGSSELSTEAEELEDNLRGILSLATAWDAVLLIDEADVFLEQRSLHELQRNALVSVALRVLEYHRGVLFLTTNRIQSFDEAFLSRFSLGIKYPELDSAARRAVWHKFFELAGAGSGISEADLDALSEKSFNGRTIKNLVRTSQALALSSNESLTVEHVNIVVQASQKFLDEFAQTQAQPKECLEK</sequence>
<dbReference type="SUPFAM" id="SSF52540">
    <property type="entry name" value="P-loop containing nucleoside triphosphate hydrolases"/>
    <property type="match status" value="1"/>
</dbReference>
<keyword evidence="3" id="KW-0378">Hydrolase</keyword>
<dbReference type="Pfam" id="PF00004">
    <property type="entry name" value="AAA"/>
    <property type="match status" value="1"/>
</dbReference>
<dbReference type="InterPro" id="IPR003959">
    <property type="entry name" value="ATPase_AAA_core"/>
</dbReference>
<dbReference type="GO" id="GO:0005524">
    <property type="term" value="F:ATP binding"/>
    <property type="evidence" value="ECO:0007669"/>
    <property type="project" value="InterPro"/>
</dbReference>
<dbReference type="InterPro" id="IPR054289">
    <property type="entry name" value="DUF7025"/>
</dbReference>
<dbReference type="InParanoid" id="A0A165QS47"/>
<gene>
    <name evidence="3" type="ORF">NEOLEDRAFT_1137343</name>
</gene>
<evidence type="ECO:0000313" key="3">
    <source>
        <dbReference type="EMBL" id="KZT22801.1"/>
    </source>
</evidence>
<dbReference type="STRING" id="1314782.A0A165QS47"/>
<dbReference type="SMART" id="SM00382">
    <property type="entry name" value="AAA"/>
    <property type="match status" value="1"/>
</dbReference>